<keyword evidence="10 15" id="KW-0234">DNA repair</keyword>
<dbReference type="InterPro" id="IPR020629">
    <property type="entry name" value="FPG_Glyclase"/>
</dbReference>
<evidence type="ECO:0000256" key="4">
    <source>
        <dbReference type="ARBA" id="ARBA00022723"/>
    </source>
</evidence>
<dbReference type="GO" id="GO:0006284">
    <property type="term" value="P:base-excision repair"/>
    <property type="evidence" value="ECO:0007669"/>
    <property type="project" value="InterPro"/>
</dbReference>
<dbReference type="Proteomes" id="UP000199163">
    <property type="component" value="Unassembled WGS sequence"/>
</dbReference>
<dbReference type="SMART" id="SM00898">
    <property type="entry name" value="Fapy_DNA_glyco"/>
    <property type="match status" value="1"/>
</dbReference>
<keyword evidence="11 15" id="KW-0456">Lyase</keyword>
<dbReference type="InterPro" id="IPR012319">
    <property type="entry name" value="FPG_cat"/>
</dbReference>
<dbReference type="PANTHER" id="PTHR22993:SF9">
    <property type="entry name" value="FORMAMIDOPYRIMIDINE-DNA GLYCOSYLASE"/>
    <property type="match status" value="1"/>
</dbReference>
<dbReference type="EC" id="4.2.99.18" evidence="15"/>
<proteinExistence type="inferred from homology"/>
<feature type="domain" description="Formamidopyrimidine-DNA glycosylase catalytic" evidence="17">
    <location>
        <begin position="2"/>
        <end position="114"/>
    </location>
</feature>
<dbReference type="GO" id="GO:0034039">
    <property type="term" value="F:8-oxo-7,8-dihydroguanine DNA N-glycosylase activity"/>
    <property type="evidence" value="ECO:0007669"/>
    <property type="project" value="TreeGrafter"/>
</dbReference>
<feature type="binding site" evidence="15">
    <location>
        <position position="92"/>
    </location>
    <ligand>
        <name>DNA</name>
        <dbReference type="ChEBI" id="CHEBI:16991"/>
    </ligand>
</feature>
<dbReference type="NCBIfam" id="NF002211">
    <property type="entry name" value="PRK01103.1"/>
    <property type="match status" value="1"/>
</dbReference>
<evidence type="ECO:0000259" key="16">
    <source>
        <dbReference type="PROSITE" id="PS51066"/>
    </source>
</evidence>
<dbReference type="HAMAP" id="MF_00103">
    <property type="entry name" value="Fapy_DNA_glycosyl"/>
    <property type="match status" value="1"/>
</dbReference>
<evidence type="ECO:0000256" key="12">
    <source>
        <dbReference type="ARBA" id="ARBA00023268"/>
    </source>
</evidence>
<keyword evidence="9 15" id="KW-0238">DNA-binding</keyword>
<dbReference type="EMBL" id="FNDK01000004">
    <property type="protein sequence ID" value="SDH33421.1"/>
    <property type="molecule type" value="Genomic_DNA"/>
</dbReference>
<dbReference type="SUPFAM" id="SSF46946">
    <property type="entry name" value="S13-like H2TH domain"/>
    <property type="match status" value="1"/>
</dbReference>
<dbReference type="Pfam" id="PF06827">
    <property type="entry name" value="zf-FPG_IleRS"/>
    <property type="match status" value="1"/>
</dbReference>
<keyword evidence="13 15" id="KW-0326">Glycosidase</keyword>
<dbReference type="InterPro" id="IPR015887">
    <property type="entry name" value="DNA_glyclase_Znf_dom_DNA_BS"/>
</dbReference>
<keyword evidence="12 15" id="KW-0511">Multifunctional enzyme</keyword>
<protein>
    <recommendedName>
        <fullName evidence="15">Formamidopyrimidine-DNA glycosylase</fullName>
        <shortName evidence="15">Fapy-DNA glycosylase</shortName>
        <ecNumber evidence="15">3.2.2.23</ecNumber>
    </recommendedName>
    <alternativeName>
        <fullName evidence="15">DNA-(apurinic or apyrimidinic site) lyase MutM</fullName>
        <shortName evidence="15">AP lyase MutM</shortName>
        <ecNumber evidence="15">4.2.99.18</ecNumber>
    </alternativeName>
</protein>
<evidence type="ECO:0000256" key="5">
    <source>
        <dbReference type="ARBA" id="ARBA00022763"/>
    </source>
</evidence>
<dbReference type="NCBIfam" id="TIGR00577">
    <property type="entry name" value="fpg"/>
    <property type="match status" value="1"/>
</dbReference>
<comment type="subunit">
    <text evidence="3 15">Monomer.</text>
</comment>
<evidence type="ECO:0000256" key="7">
    <source>
        <dbReference type="ARBA" id="ARBA00022801"/>
    </source>
</evidence>
<evidence type="ECO:0000313" key="18">
    <source>
        <dbReference type="EMBL" id="SDH33421.1"/>
    </source>
</evidence>
<dbReference type="GO" id="GO:0008270">
    <property type="term" value="F:zinc ion binding"/>
    <property type="evidence" value="ECO:0007669"/>
    <property type="project" value="UniProtKB-UniRule"/>
</dbReference>
<evidence type="ECO:0000256" key="2">
    <source>
        <dbReference type="ARBA" id="ARBA00009409"/>
    </source>
</evidence>
<sequence length="281" mass="32273">MPELPEVETVRRTLHELVKGKQIKHVEVYWPRIIKRPDDKDAFATLLQGQTIQQIGRRGKFLTFYLDDYALVSHLRMEGKYEMADGKEPDKHTHVRFFFFDNTELYYKDVRKFGTMHLFPKGSEQDQMPLVQLGPEPYEDPSFTKQYLEEVFYKTTRDIKTVLLDQRAVAGLGNIYVDEALFKAGIRPNTKAQDLPQQAIELLHEKIMETIQTAVEKGGSSVRSYVNGHGDMGLFQLELHVYNRQGEACTVCGNEIEKTVVAGRGTHYCNNCQPILTKVKG</sequence>
<dbReference type="GO" id="GO:0140078">
    <property type="term" value="F:class I DNA-(apurinic or apyrimidinic site) endonuclease activity"/>
    <property type="evidence" value="ECO:0007669"/>
    <property type="project" value="UniProtKB-EC"/>
</dbReference>
<evidence type="ECO:0000256" key="13">
    <source>
        <dbReference type="ARBA" id="ARBA00023295"/>
    </source>
</evidence>
<evidence type="ECO:0000256" key="14">
    <source>
        <dbReference type="ARBA" id="ARBA00044632"/>
    </source>
</evidence>
<comment type="similarity">
    <text evidence="2 15">Belongs to the FPG family.</text>
</comment>
<comment type="function">
    <text evidence="15">Involved in base excision repair of DNA damaged by oxidation or by mutagenic agents. Acts as DNA glycosylase that recognizes and removes damaged bases. Has a preference for oxidized purines, such as 7,8-dihydro-8-oxoguanine (8-oxoG). Has AP (apurinic/apyrimidinic) lyase activity and introduces nicks in the DNA strand. Cleaves the DNA backbone by beta-delta elimination to generate a single-strand break at the site of the removed base with both 3'- and 5'-phosphates.</text>
</comment>
<feature type="active site" description="Schiff-base intermediate with DNA" evidence="15">
    <location>
        <position position="2"/>
    </location>
</feature>
<gene>
    <name evidence="15" type="primary">mutM</name>
    <name evidence="15" type="synonym">fpg</name>
    <name evidence="18" type="ORF">SAMN05192534_10471</name>
</gene>
<dbReference type="Gene3D" id="1.10.8.50">
    <property type="match status" value="1"/>
</dbReference>
<evidence type="ECO:0000256" key="8">
    <source>
        <dbReference type="ARBA" id="ARBA00022833"/>
    </source>
</evidence>
<dbReference type="PANTHER" id="PTHR22993">
    <property type="entry name" value="FORMAMIDOPYRIMIDINE-DNA GLYCOSYLASE"/>
    <property type="match status" value="1"/>
</dbReference>
<feature type="domain" description="FPG-type" evidence="16">
    <location>
        <begin position="240"/>
        <end position="274"/>
    </location>
</feature>
<dbReference type="SUPFAM" id="SSF57716">
    <property type="entry name" value="Glucocorticoid receptor-like (DNA-binding domain)"/>
    <property type="match status" value="1"/>
</dbReference>
<name>A0A1G8BJT5_9BACI</name>
<dbReference type="InterPro" id="IPR035937">
    <property type="entry name" value="FPG_N"/>
</dbReference>
<dbReference type="InterPro" id="IPR010663">
    <property type="entry name" value="Znf_FPG/IleRS"/>
</dbReference>
<feature type="active site" description="Proton donor; for delta-elimination activity" evidence="15">
    <location>
        <position position="264"/>
    </location>
</feature>
<evidence type="ECO:0000256" key="1">
    <source>
        <dbReference type="ARBA" id="ARBA00001668"/>
    </source>
</evidence>
<evidence type="ECO:0000256" key="11">
    <source>
        <dbReference type="ARBA" id="ARBA00023239"/>
    </source>
</evidence>
<accession>A0A1G8BJT5</accession>
<reference evidence="18 19" key="1">
    <citation type="submission" date="2016-10" db="EMBL/GenBank/DDBJ databases">
        <authorList>
            <person name="de Groot N.N."/>
        </authorList>
    </citation>
    <scope>NUCLEOTIDE SEQUENCE [LARGE SCALE GENOMIC DNA]</scope>
    <source>
        <strain evidence="18 19">DSM 21632</strain>
    </source>
</reference>
<feature type="active site" description="Proton donor; for beta-elimination activity" evidence="15">
    <location>
        <position position="60"/>
    </location>
</feature>
<keyword evidence="4 15" id="KW-0479">Metal-binding</keyword>
<dbReference type="FunFam" id="3.20.190.10:FF:000001">
    <property type="entry name" value="Formamidopyrimidine-DNA glycosylase"/>
    <property type="match status" value="1"/>
</dbReference>
<comment type="catalytic activity">
    <reaction evidence="14 15">
        <text>2'-deoxyribonucleotide-(2'-deoxyribose 5'-phosphate)-2'-deoxyribonucleotide-DNA = a 3'-end 2'-deoxyribonucleotide-(2,3-dehydro-2,3-deoxyribose 5'-phosphate)-DNA + a 5'-end 5'-phospho-2'-deoxyribonucleoside-DNA + H(+)</text>
        <dbReference type="Rhea" id="RHEA:66592"/>
        <dbReference type="Rhea" id="RHEA-COMP:13180"/>
        <dbReference type="Rhea" id="RHEA-COMP:16897"/>
        <dbReference type="Rhea" id="RHEA-COMP:17067"/>
        <dbReference type="ChEBI" id="CHEBI:15378"/>
        <dbReference type="ChEBI" id="CHEBI:136412"/>
        <dbReference type="ChEBI" id="CHEBI:157695"/>
        <dbReference type="ChEBI" id="CHEBI:167181"/>
        <dbReference type="EC" id="4.2.99.18"/>
    </reaction>
</comment>
<dbReference type="InterPro" id="IPR010979">
    <property type="entry name" value="Ribosomal_uS13-like_H2TH"/>
</dbReference>
<keyword evidence="8 15" id="KW-0862">Zinc</keyword>
<dbReference type="InterPro" id="IPR000214">
    <property type="entry name" value="Znf_DNA_glyclase/AP_lyase"/>
</dbReference>
<dbReference type="STRING" id="568899.SAMN05192534_10471"/>
<dbReference type="InterPro" id="IPR015886">
    <property type="entry name" value="H2TH_FPG"/>
</dbReference>
<keyword evidence="6 15" id="KW-0863">Zinc-finger</keyword>
<dbReference type="GO" id="GO:0003690">
    <property type="term" value="F:double-stranded DNA binding"/>
    <property type="evidence" value="ECO:0007669"/>
    <property type="project" value="UniProtKB-ARBA"/>
</dbReference>
<dbReference type="EC" id="3.2.2.23" evidence="15"/>
<evidence type="ECO:0000256" key="3">
    <source>
        <dbReference type="ARBA" id="ARBA00011245"/>
    </source>
</evidence>
<dbReference type="FunFam" id="1.10.8.50:FF:000003">
    <property type="entry name" value="Formamidopyrimidine-DNA glycosylase"/>
    <property type="match status" value="1"/>
</dbReference>
<organism evidence="18 19">
    <name type="scientific">Alteribacillus persepolensis</name>
    <dbReference type="NCBI Taxonomy" id="568899"/>
    <lineage>
        <taxon>Bacteria</taxon>
        <taxon>Bacillati</taxon>
        <taxon>Bacillota</taxon>
        <taxon>Bacilli</taxon>
        <taxon>Bacillales</taxon>
        <taxon>Bacillaceae</taxon>
        <taxon>Alteribacillus</taxon>
    </lineage>
</organism>
<dbReference type="OrthoDB" id="9800855at2"/>
<feature type="active site" description="Proton donor" evidence="15">
    <location>
        <position position="3"/>
    </location>
</feature>
<evidence type="ECO:0000256" key="9">
    <source>
        <dbReference type="ARBA" id="ARBA00023125"/>
    </source>
</evidence>
<dbReference type="RefSeq" id="WP_091271920.1">
    <property type="nucleotide sequence ID" value="NZ_FNDK01000004.1"/>
</dbReference>
<dbReference type="GO" id="GO:0003684">
    <property type="term" value="F:damaged DNA binding"/>
    <property type="evidence" value="ECO:0007669"/>
    <property type="project" value="InterPro"/>
</dbReference>
<keyword evidence="7 15" id="KW-0378">Hydrolase</keyword>
<evidence type="ECO:0000256" key="6">
    <source>
        <dbReference type="ARBA" id="ARBA00022771"/>
    </source>
</evidence>
<feature type="binding site" evidence="15">
    <location>
        <position position="111"/>
    </location>
    <ligand>
        <name>DNA</name>
        <dbReference type="ChEBI" id="CHEBI:16991"/>
    </ligand>
</feature>
<dbReference type="PROSITE" id="PS51066">
    <property type="entry name" value="ZF_FPG_2"/>
    <property type="match status" value="1"/>
</dbReference>
<evidence type="ECO:0000256" key="15">
    <source>
        <dbReference type="HAMAP-Rule" id="MF_00103"/>
    </source>
</evidence>
<comment type="catalytic activity">
    <reaction evidence="1 15">
        <text>Hydrolysis of DNA containing ring-opened 7-methylguanine residues, releasing 2,6-diamino-4-hydroxy-5-(N-methyl)formamidopyrimidine.</text>
        <dbReference type="EC" id="3.2.2.23"/>
    </reaction>
</comment>
<dbReference type="AlphaFoldDB" id="A0A1G8BJT5"/>
<evidence type="ECO:0000256" key="10">
    <source>
        <dbReference type="ARBA" id="ARBA00023204"/>
    </source>
</evidence>
<dbReference type="CDD" id="cd08966">
    <property type="entry name" value="EcFpg-like_N"/>
    <property type="match status" value="1"/>
</dbReference>
<comment type="caution">
    <text evidence="15">Lacks conserved residue(s) required for the propagation of feature annotation.</text>
</comment>
<dbReference type="PROSITE" id="PS01242">
    <property type="entry name" value="ZF_FPG_1"/>
    <property type="match status" value="1"/>
</dbReference>
<dbReference type="Pfam" id="PF06831">
    <property type="entry name" value="H2TH"/>
    <property type="match status" value="1"/>
</dbReference>
<dbReference type="SUPFAM" id="SSF81624">
    <property type="entry name" value="N-terminal domain of MutM-like DNA repair proteins"/>
    <property type="match status" value="1"/>
</dbReference>
<evidence type="ECO:0000259" key="17">
    <source>
        <dbReference type="PROSITE" id="PS51068"/>
    </source>
</evidence>
<dbReference type="SMART" id="SM01232">
    <property type="entry name" value="H2TH"/>
    <property type="match status" value="1"/>
</dbReference>
<evidence type="ECO:0000313" key="19">
    <source>
        <dbReference type="Proteomes" id="UP000199163"/>
    </source>
</evidence>
<keyword evidence="19" id="KW-1185">Reference proteome</keyword>
<dbReference type="Pfam" id="PF01149">
    <property type="entry name" value="Fapy_DNA_glyco"/>
    <property type="match status" value="1"/>
</dbReference>
<dbReference type="PROSITE" id="PS51068">
    <property type="entry name" value="FPG_CAT"/>
    <property type="match status" value="1"/>
</dbReference>
<dbReference type="Gene3D" id="3.20.190.10">
    <property type="entry name" value="MutM-like, N-terminal"/>
    <property type="match status" value="1"/>
</dbReference>
<keyword evidence="5 15" id="KW-0227">DNA damage</keyword>
<comment type="cofactor">
    <cofactor evidence="15">
        <name>Zn(2+)</name>
        <dbReference type="ChEBI" id="CHEBI:29105"/>
    </cofactor>
    <text evidence="15">Binds 1 zinc ion per subunit.</text>
</comment>